<feature type="transmembrane region" description="Helical" evidence="7">
    <location>
        <begin position="87"/>
        <end position="104"/>
    </location>
</feature>
<comment type="caution">
    <text evidence="8">The sequence shown here is derived from an EMBL/GenBank/DDBJ whole genome shotgun (WGS) entry which is preliminary data.</text>
</comment>
<dbReference type="AlphaFoldDB" id="A0AAW2N7B8"/>
<keyword evidence="4 7" id="KW-1133">Transmembrane helix</keyword>
<gene>
    <name evidence="8" type="ORF">Sangu_1355700</name>
</gene>
<proteinExistence type="inferred from homology"/>
<dbReference type="PANTHER" id="PTHR19444">
    <property type="entry name" value="UNC-93 RELATED"/>
    <property type="match status" value="1"/>
</dbReference>
<dbReference type="InterPro" id="IPR036259">
    <property type="entry name" value="MFS_trans_sf"/>
</dbReference>
<evidence type="ECO:0000256" key="5">
    <source>
        <dbReference type="ARBA" id="ARBA00023136"/>
    </source>
</evidence>
<feature type="transmembrane region" description="Helical" evidence="7">
    <location>
        <begin position="159"/>
        <end position="178"/>
    </location>
</feature>
<dbReference type="InterPro" id="IPR051951">
    <property type="entry name" value="UNC-93_regulatory"/>
</dbReference>
<name>A0AAW2N7B8_9LAMI</name>
<feature type="transmembrane region" description="Helical" evidence="7">
    <location>
        <begin position="59"/>
        <end position="80"/>
    </location>
</feature>
<feature type="transmembrane region" description="Helical" evidence="7">
    <location>
        <begin position="336"/>
        <end position="354"/>
    </location>
</feature>
<dbReference type="EMBL" id="JACGWK010000008">
    <property type="protein sequence ID" value="KAL0338336.1"/>
    <property type="molecule type" value="Genomic_DNA"/>
</dbReference>
<evidence type="ECO:0000256" key="3">
    <source>
        <dbReference type="ARBA" id="ARBA00022692"/>
    </source>
</evidence>
<dbReference type="GO" id="GO:0016020">
    <property type="term" value="C:membrane"/>
    <property type="evidence" value="ECO:0007669"/>
    <property type="project" value="UniProtKB-SubCell"/>
</dbReference>
<feature type="transmembrane region" description="Helical" evidence="7">
    <location>
        <begin position="383"/>
        <end position="401"/>
    </location>
</feature>
<feature type="transmembrane region" description="Helical" evidence="7">
    <location>
        <begin position="443"/>
        <end position="462"/>
    </location>
</feature>
<feature type="transmembrane region" description="Helical" evidence="7">
    <location>
        <begin position="29"/>
        <end position="47"/>
    </location>
</feature>
<evidence type="ECO:0000313" key="8">
    <source>
        <dbReference type="EMBL" id="KAL0338336.1"/>
    </source>
</evidence>
<evidence type="ECO:0000256" key="1">
    <source>
        <dbReference type="ARBA" id="ARBA00004141"/>
    </source>
</evidence>
<feature type="transmembrane region" description="Helical" evidence="7">
    <location>
        <begin position="231"/>
        <end position="255"/>
    </location>
</feature>
<dbReference type="InterPro" id="IPR010291">
    <property type="entry name" value="Ion_channel_UNC-93"/>
</dbReference>
<comment type="similarity">
    <text evidence="2">Belongs to the unc-93 family.</text>
</comment>
<evidence type="ECO:0000256" key="4">
    <source>
        <dbReference type="ARBA" id="ARBA00022989"/>
    </source>
</evidence>
<dbReference type="Gene3D" id="1.20.1250.20">
    <property type="entry name" value="MFS general substrate transporter like domains"/>
    <property type="match status" value="1"/>
</dbReference>
<feature type="transmembrane region" description="Helical" evidence="7">
    <location>
        <begin position="190"/>
        <end position="210"/>
    </location>
</feature>
<sequence>MATDEESPLVVEENHPQTQPLNHKRDVHILCWAFLLIFLAYGAVQNLESTINTEGDLGTISLGILYVSFALFSVFASLVVRKLGSKNALVLGTTGYWLFTAANLKPSWYTMVPTSLYMGFAASIIWVGQGTYLTSAAHSHANDHNLHEGTVIGKFNGEFWGMFACHQLVGNLMTLAVLRDEKGGSTSGTTLLLILFLCSMTLGTILMCFLSKRNGKEERLQESPVSFSSSIGSLLKSILILLLDVRILLVIPLIAYSGLQQAFVWAEYTKEIVKPALGERGVGGAMAIYGIFDALSSLAAGRLTSGLSTITIIVSGGALIQLIVLLWLLANYSVSGGLLASLLPLVIGALWGIGDGVLNTQLSALLGILFKHDLEGAFAQLKLWQSVSIAVVFFVSTSISLQTMCRDLARGSLHISRGVPFSHTQGGESVFVSCCLSSTKPRVCLFVSFFHFLFSVFLIWTLRESCYEFQFLQPIIASNHPSSKVASAILRRRLDHHSNCHRRRPFSPELAFVSAISPNSSSSQACREGGSLRLPLDIPSEDFCLPARFFKRSSIDMLVPPVFAAVIVACSACVVKAMGLWEAEDEQF</sequence>
<comment type="subcellular location">
    <subcellularLocation>
        <location evidence="1">Membrane</location>
        <topology evidence="1">Multi-pass membrane protein</topology>
    </subcellularLocation>
</comment>
<keyword evidence="3 7" id="KW-0812">Transmembrane</keyword>
<dbReference type="SUPFAM" id="SSF103473">
    <property type="entry name" value="MFS general substrate transporter"/>
    <property type="match status" value="1"/>
</dbReference>
<reference evidence="8" key="1">
    <citation type="submission" date="2020-06" db="EMBL/GenBank/DDBJ databases">
        <authorList>
            <person name="Li T."/>
            <person name="Hu X."/>
            <person name="Zhang T."/>
            <person name="Song X."/>
            <person name="Zhang H."/>
            <person name="Dai N."/>
            <person name="Sheng W."/>
            <person name="Hou X."/>
            <person name="Wei L."/>
        </authorList>
    </citation>
    <scope>NUCLEOTIDE SEQUENCE</scope>
    <source>
        <strain evidence="8">G01</strain>
        <tissue evidence="8">Leaf</tissue>
    </source>
</reference>
<dbReference type="CDD" id="cd17338">
    <property type="entry name" value="MFS_unc93_like"/>
    <property type="match status" value="1"/>
</dbReference>
<evidence type="ECO:0000256" key="7">
    <source>
        <dbReference type="SAM" id="Phobius"/>
    </source>
</evidence>
<organism evidence="8">
    <name type="scientific">Sesamum angustifolium</name>
    <dbReference type="NCBI Taxonomy" id="2727405"/>
    <lineage>
        <taxon>Eukaryota</taxon>
        <taxon>Viridiplantae</taxon>
        <taxon>Streptophyta</taxon>
        <taxon>Embryophyta</taxon>
        <taxon>Tracheophyta</taxon>
        <taxon>Spermatophyta</taxon>
        <taxon>Magnoliopsida</taxon>
        <taxon>eudicotyledons</taxon>
        <taxon>Gunneridae</taxon>
        <taxon>Pentapetalae</taxon>
        <taxon>asterids</taxon>
        <taxon>lamiids</taxon>
        <taxon>Lamiales</taxon>
        <taxon>Pedaliaceae</taxon>
        <taxon>Sesamum</taxon>
    </lineage>
</organism>
<dbReference type="PANTHER" id="PTHR19444:SF13">
    <property type="entry name" value="PROTEIN UNC-93 HOMOLOG A"/>
    <property type="match status" value="1"/>
</dbReference>
<feature type="transmembrane region" description="Helical" evidence="7">
    <location>
        <begin position="116"/>
        <end position="138"/>
    </location>
</feature>
<protein>
    <submittedName>
        <fullName evidence="8">UNC93-like protein 3</fullName>
    </submittedName>
</protein>
<comment type="similarity">
    <text evidence="6">Belongs to the major facilitator superfamily. Phosphate:H(+) symporter (TC 2.A.1.9) family.</text>
</comment>
<feature type="transmembrane region" description="Helical" evidence="7">
    <location>
        <begin position="307"/>
        <end position="329"/>
    </location>
</feature>
<reference evidence="8" key="2">
    <citation type="journal article" date="2024" name="Plant">
        <title>Genomic evolution and insights into agronomic trait innovations of Sesamum species.</title>
        <authorList>
            <person name="Miao H."/>
            <person name="Wang L."/>
            <person name="Qu L."/>
            <person name="Liu H."/>
            <person name="Sun Y."/>
            <person name="Le M."/>
            <person name="Wang Q."/>
            <person name="Wei S."/>
            <person name="Zheng Y."/>
            <person name="Lin W."/>
            <person name="Duan Y."/>
            <person name="Cao H."/>
            <person name="Xiong S."/>
            <person name="Wang X."/>
            <person name="Wei L."/>
            <person name="Li C."/>
            <person name="Ma Q."/>
            <person name="Ju M."/>
            <person name="Zhao R."/>
            <person name="Li G."/>
            <person name="Mu C."/>
            <person name="Tian Q."/>
            <person name="Mei H."/>
            <person name="Zhang T."/>
            <person name="Gao T."/>
            <person name="Zhang H."/>
        </authorList>
    </citation>
    <scope>NUCLEOTIDE SEQUENCE</scope>
    <source>
        <strain evidence="8">G01</strain>
    </source>
</reference>
<keyword evidence="5 7" id="KW-0472">Membrane</keyword>
<accession>A0AAW2N7B8</accession>
<dbReference type="InterPro" id="IPR044771">
    <property type="entry name" value="UN933_plant"/>
</dbReference>
<evidence type="ECO:0000256" key="6">
    <source>
        <dbReference type="ARBA" id="ARBA00044504"/>
    </source>
</evidence>
<evidence type="ECO:0000256" key="2">
    <source>
        <dbReference type="ARBA" id="ARBA00009172"/>
    </source>
</evidence>
<dbReference type="Pfam" id="PF05978">
    <property type="entry name" value="UNC-93"/>
    <property type="match status" value="1"/>
</dbReference>
<dbReference type="GO" id="GO:0055075">
    <property type="term" value="P:potassium ion homeostasis"/>
    <property type="evidence" value="ECO:0007669"/>
    <property type="project" value="InterPro"/>
</dbReference>